<dbReference type="AlphaFoldDB" id="A0A1Q9ARJ4"/>
<evidence type="ECO:0000313" key="2">
    <source>
        <dbReference type="Proteomes" id="UP000186364"/>
    </source>
</evidence>
<proteinExistence type="predicted"/>
<name>A0A1Q9ARJ4_9HYPH</name>
<protein>
    <submittedName>
        <fullName evidence="1">Uncharacterized protein</fullName>
    </submittedName>
</protein>
<dbReference type="OrthoDB" id="8454952at2"/>
<comment type="caution">
    <text evidence="1">The sequence shown here is derived from an EMBL/GenBank/DDBJ whole genome shotgun (WGS) entry which is preliminary data.</text>
</comment>
<reference evidence="1 2" key="1">
    <citation type="submission" date="2016-09" db="EMBL/GenBank/DDBJ databases">
        <title>Rhizobium sp. nov., a novel species isolated from the rice rhizosphere.</title>
        <authorList>
            <person name="Zhao J."/>
            <person name="Zhang X."/>
        </authorList>
    </citation>
    <scope>NUCLEOTIDE SEQUENCE [LARGE SCALE GENOMIC DNA]</scope>
    <source>
        <strain evidence="1 2">1.7048</strain>
    </source>
</reference>
<gene>
    <name evidence="1" type="ORF">BJF93_14260</name>
</gene>
<keyword evidence="2" id="KW-1185">Reference proteome</keyword>
<evidence type="ECO:0000313" key="1">
    <source>
        <dbReference type="EMBL" id="OLP57986.1"/>
    </source>
</evidence>
<accession>A0A1Q9ARJ4</accession>
<organism evidence="1 2">
    <name type="scientific">Xaviernesmea oryzae</name>
    <dbReference type="NCBI Taxonomy" id="464029"/>
    <lineage>
        <taxon>Bacteria</taxon>
        <taxon>Pseudomonadati</taxon>
        <taxon>Pseudomonadota</taxon>
        <taxon>Alphaproteobacteria</taxon>
        <taxon>Hyphomicrobiales</taxon>
        <taxon>Rhizobiaceae</taxon>
        <taxon>Rhizobium/Agrobacterium group</taxon>
        <taxon>Xaviernesmea</taxon>
    </lineage>
</organism>
<dbReference type="Proteomes" id="UP000186364">
    <property type="component" value="Unassembled WGS sequence"/>
</dbReference>
<dbReference type="RefSeq" id="WP_075629890.1">
    <property type="nucleotide sequence ID" value="NZ_FOAM01000007.1"/>
</dbReference>
<sequence length="170" mass="19142">MDDVLKLPRIQGKPLEVIVSPHFKANSYYRGKPELEEHVLDIVDAIVQGKPLPHWAYRSGIDSNDPPDSVLARYGIMHLHLGSKASSELLFLMQFQHHVVILAIGNHKHFAEDPPGSLLHQFHQRKVIELNALREEQRVADEAAAAREAGDRKRARAAAIKSGIFPRKKD</sequence>
<dbReference type="EMBL" id="MKIP01000059">
    <property type="protein sequence ID" value="OLP57986.1"/>
    <property type="molecule type" value="Genomic_DNA"/>
</dbReference>